<feature type="signal peptide" evidence="1">
    <location>
        <begin position="1"/>
        <end position="23"/>
    </location>
</feature>
<keyword evidence="1" id="KW-0732">Signal</keyword>
<evidence type="ECO:0000256" key="1">
    <source>
        <dbReference type="SAM" id="SignalP"/>
    </source>
</evidence>
<dbReference type="Proteomes" id="UP001295469">
    <property type="component" value="Chromosome C06"/>
</dbReference>
<gene>
    <name evidence="2" type="ORF">DARMORV10_C06P34370.1</name>
</gene>
<organism evidence="2">
    <name type="scientific">Brassica napus</name>
    <name type="common">Rape</name>
    <dbReference type="NCBI Taxonomy" id="3708"/>
    <lineage>
        <taxon>Eukaryota</taxon>
        <taxon>Viridiplantae</taxon>
        <taxon>Streptophyta</taxon>
        <taxon>Embryophyta</taxon>
        <taxon>Tracheophyta</taxon>
        <taxon>Spermatophyta</taxon>
        <taxon>Magnoliopsida</taxon>
        <taxon>eudicotyledons</taxon>
        <taxon>Gunneridae</taxon>
        <taxon>Pentapetalae</taxon>
        <taxon>rosids</taxon>
        <taxon>malvids</taxon>
        <taxon>Brassicales</taxon>
        <taxon>Brassicaceae</taxon>
        <taxon>Brassiceae</taxon>
        <taxon>Brassica</taxon>
    </lineage>
</organism>
<proteinExistence type="predicted"/>
<dbReference type="AlphaFoldDB" id="A0A816QLC4"/>
<feature type="non-terminal residue" evidence="2">
    <location>
        <position position="78"/>
    </location>
</feature>
<reference evidence="2" key="1">
    <citation type="submission" date="2021-01" db="EMBL/GenBank/DDBJ databases">
        <authorList>
            <consortium name="Genoscope - CEA"/>
            <person name="William W."/>
        </authorList>
    </citation>
    <scope>NUCLEOTIDE SEQUENCE</scope>
</reference>
<sequence length="78" mass="8645">MTMVLKSLLDYLSLLVMLSLLRQRRKSVRMICPGGLQGSRPEDESAKPTTICFGLSAIWDEVLMETLQLLSANTGAFV</sequence>
<name>A0A816QLC4_BRANA</name>
<dbReference type="EMBL" id="HG994370">
    <property type="protein sequence ID" value="CAF2061398.1"/>
    <property type="molecule type" value="Genomic_DNA"/>
</dbReference>
<evidence type="ECO:0000313" key="2">
    <source>
        <dbReference type="EMBL" id="CAF2061398.1"/>
    </source>
</evidence>
<protein>
    <submittedName>
        <fullName evidence="2">(rape) hypothetical protein</fullName>
    </submittedName>
</protein>
<accession>A0A816QLC4</accession>
<feature type="chain" id="PRO_5032305259" evidence="1">
    <location>
        <begin position="24"/>
        <end position="78"/>
    </location>
</feature>